<name>A0ACC1JG52_9FUNG</name>
<proteinExistence type="predicted"/>
<accession>A0ACC1JG52</accession>
<reference evidence="1" key="1">
    <citation type="submission" date="2022-07" db="EMBL/GenBank/DDBJ databases">
        <title>Phylogenomic reconstructions and comparative analyses of Kickxellomycotina fungi.</title>
        <authorList>
            <person name="Reynolds N.K."/>
            <person name="Stajich J.E."/>
            <person name="Barry K."/>
            <person name="Grigoriev I.V."/>
            <person name="Crous P."/>
            <person name="Smith M.E."/>
        </authorList>
    </citation>
    <scope>NUCLEOTIDE SEQUENCE</scope>
    <source>
        <strain evidence="1">NRRL 5244</strain>
    </source>
</reference>
<sequence length="106" mass="11480">MMTRMLLSRVTLSAAGAVDAFNNNFDRVSNCANFNENTLYANNINANQACDAVHANTNTFNSFRKRCGCGGTGCSICSGRGGYGYPYYGGYGWGGYGGFGWPGYWY</sequence>
<evidence type="ECO:0000313" key="2">
    <source>
        <dbReference type="Proteomes" id="UP001150603"/>
    </source>
</evidence>
<protein>
    <submittedName>
        <fullName evidence="1">Uncharacterized protein</fullName>
    </submittedName>
</protein>
<gene>
    <name evidence="1" type="ORF">FBU59_000614</name>
</gene>
<dbReference type="EMBL" id="JANBPW010000176">
    <property type="protein sequence ID" value="KAJ1950571.1"/>
    <property type="molecule type" value="Genomic_DNA"/>
</dbReference>
<keyword evidence="2" id="KW-1185">Reference proteome</keyword>
<comment type="caution">
    <text evidence="1">The sequence shown here is derived from an EMBL/GenBank/DDBJ whole genome shotgun (WGS) entry which is preliminary data.</text>
</comment>
<dbReference type="Proteomes" id="UP001150603">
    <property type="component" value="Unassembled WGS sequence"/>
</dbReference>
<evidence type="ECO:0000313" key="1">
    <source>
        <dbReference type="EMBL" id="KAJ1950571.1"/>
    </source>
</evidence>
<organism evidence="1 2">
    <name type="scientific">Linderina macrospora</name>
    <dbReference type="NCBI Taxonomy" id="4868"/>
    <lineage>
        <taxon>Eukaryota</taxon>
        <taxon>Fungi</taxon>
        <taxon>Fungi incertae sedis</taxon>
        <taxon>Zoopagomycota</taxon>
        <taxon>Kickxellomycotina</taxon>
        <taxon>Kickxellomycetes</taxon>
        <taxon>Kickxellales</taxon>
        <taxon>Kickxellaceae</taxon>
        <taxon>Linderina</taxon>
    </lineage>
</organism>